<comment type="function">
    <text evidence="7">Presumably involved in the processing and regular turnover of intracellular proteins. Catalyzes the removal of unsubstituted N-terminal amino acids from various peptides.</text>
</comment>
<dbReference type="GO" id="GO:0006508">
    <property type="term" value="P:proteolysis"/>
    <property type="evidence" value="ECO:0007669"/>
    <property type="project" value="UniProtKB-KW"/>
</dbReference>
<feature type="binding site" evidence="7">
    <location>
        <position position="277"/>
    </location>
    <ligand>
        <name>Mn(2+)</name>
        <dbReference type="ChEBI" id="CHEBI:29035"/>
        <label>1</label>
    </ligand>
</feature>
<feature type="binding site" evidence="7">
    <location>
        <position position="272"/>
    </location>
    <ligand>
        <name>Mn(2+)</name>
        <dbReference type="ChEBI" id="CHEBI:29035"/>
        <label>2</label>
    </ligand>
</feature>
<comment type="caution">
    <text evidence="9">The sequence shown here is derived from an EMBL/GenBank/DDBJ whole genome shotgun (WGS) entry which is preliminary data.</text>
</comment>
<dbReference type="SUPFAM" id="SSF52949">
    <property type="entry name" value="Macro domain-like"/>
    <property type="match status" value="1"/>
</dbReference>
<comment type="subcellular location">
    <subcellularLocation>
        <location evidence="7">Cytoplasm</location>
    </subcellularLocation>
</comment>
<evidence type="ECO:0000256" key="3">
    <source>
        <dbReference type="ARBA" id="ARBA00009528"/>
    </source>
</evidence>
<dbReference type="PROSITE" id="PS00631">
    <property type="entry name" value="CYTOSOL_AP"/>
    <property type="match status" value="1"/>
</dbReference>
<keyword evidence="4 7" id="KW-0031">Aminopeptidase</keyword>
<dbReference type="GO" id="GO:0070006">
    <property type="term" value="F:metalloaminopeptidase activity"/>
    <property type="evidence" value="ECO:0007669"/>
    <property type="project" value="InterPro"/>
</dbReference>
<feature type="binding site" evidence="7">
    <location>
        <position position="277"/>
    </location>
    <ligand>
        <name>Mn(2+)</name>
        <dbReference type="ChEBI" id="CHEBI:29035"/>
        <label>2</label>
    </ligand>
</feature>
<dbReference type="InterPro" id="IPR000819">
    <property type="entry name" value="Peptidase_M17_C"/>
</dbReference>
<comment type="catalytic activity">
    <reaction evidence="1 7">
        <text>Release of an N-terminal amino acid, Xaa-|-Yaa-, in which Xaa is preferably Leu, but may be other amino acids including Pro although not Arg or Lys, and Yaa may be Pro. Amino acid amides and methyl esters are also readily hydrolyzed, but rates on arylamides are exceedingly low.</text>
        <dbReference type="EC" id="3.4.11.1"/>
    </reaction>
</comment>
<dbReference type="InterPro" id="IPR008283">
    <property type="entry name" value="Peptidase_M17_N"/>
</dbReference>
<dbReference type="InterPro" id="IPR043472">
    <property type="entry name" value="Macro_dom-like"/>
</dbReference>
<evidence type="ECO:0000259" key="8">
    <source>
        <dbReference type="PROSITE" id="PS00631"/>
    </source>
</evidence>
<evidence type="ECO:0000313" key="10">
    <source>
        <dbReference type="Proteomes" id="UP000229362"/>
    </source>
</evidence>
<comment type="cofactor">
    <cofactor evidence="7">
        <name>Mn(2+)</name>
        <dbReference type="ChEBI" id="CHEBI:29035"/>
    </cofactor>
    <text evidence="7">Binds 2 manganese ions per subunit.</text>
</comment>
<dbReference type="EMBL" id="PFBZ01000026">
    <property type="protein sequence ID" value="PIT86893.1"/>
    <property type="molecule type" value="Genomic_DNA"/>
</dbReference>
<dbReference type="InterPro" id="IPR011356">
    <property type="entry name" value="Leucine_aapep/pepB"/>
</dbReference>
<name>A0A2M6W274_9BACT</name>
<keyword evidence="7" id="KW-0479">Metal-binding</keyword>
<evidence type="ECO:0000256" key="7">
    <source>
        <dbReference type="HAMAP-Rule" id="MF_00181"/>
    </source>
</evidence>
<evidence type="ECO:0000256" key="4">
    <source>
        <dbReference type="ARBA" id="ARBA00022438"/>
    </source>
</evidence>
<dbReference type="EC" id="3.4.11.10" evidence="7"/>
<keyword evidence="7" id="KW-0464">Manganese</keyword>
<evidence type="ECO:0000256" key="6">
    <source>
        <dbReference type="ARBA" id="ARBA00022801"/>
    </source>
</evidence>
<feature type="binding site" evidence="7">
    <location>
        <position position="356"/>
    </location>
    <ligand>
        <name>Mn(2+)</name>
        <dbReference type="ChEBI" id="CHEBI:29035"/>
        <label>1</label>
    </ligand>
</feature>
<dbReference type="Gene3D" id="3.40.630.10">
    <property type="entry name" value="Zn peptidases"/>
    <property type="match status" value="1"/>
</dbReference>
<comment type="catalytic activity">
    <reaction evidence="2 7">
        <text>Release of an N-terminal amino acid, preferentially leucine, but not glutamic or aspartic acids.</text>
        <dbReference type="EC" id="3.4.11.10"/>
    </reaction>
</comment>
<dbReference type="Pfam" id="PF00883">
    <property type="entry name" value="Peptidase_M17"/>
    <property type="match status" value="1"/>
</dbReference>
<keyword evidence="7" id="KW-0963">Cytoplasm</keyword>
<comment type="similarity">
    <text evidence="3 7">Belongs to the peptidase M17 family.</text>
</comment>
<dbReference type="NCBIfam" id="NF002074">
    <property type="entry name" value="PRK00913.1-4"/>
    <property type="match status" value="1"/>
</dbReference>
<gene>
    <name evidence="7" type="primary">pepA</name>
    <name evidence="9" type="ORF">COU33_00645</name>
</gene>
<feature type="binding site" evidence="7">
    <location>
        <position position="356"/>
    </location>
    <ligand>
        <name>Mn(2+)</name>
        <dbReference type="ChEBI" id="CHEBI:29035"/>
        <label>2</label>
    </ligand>
</feature>
<keyword evidence="6 7" id="KW-0378">Hydrolase</keyword>
<protein>
    <recommendedName>
        <fullName evidence="7">Probable cytosol aminopeptidase</fullName>
        <ecNumber evidence="7">3.4.11.1</ecNumber>
    </recommendedName>
    <alternativeName>
        <fullName evidence="7">Leucine aminopeptidase</fullName>
        <shortName evidence="7">LAP</shortName>
        <ecNumber evidence="7">3.4.11.10</ecNumber>
    </alternativeName>
    <alternativeName>
        <fullName evidence="7">Leucyl aminopeptidase</fullName>
    </alternativeName>
</protein>
<dbReference type="CDD" id="cd00433">
    <property type="entry name" value="Peptidase_M17"/>
    <property type="match status" value="1"/>
</dbReference>
<feature type="active site" evidence="7">
    <location>
        <position position="284"/>
    </location>
</feature>
<dbReference type="SUPFAM" id="SSF53187">
    <property type="entry name" value="Zn-dependent exopeptidases"/>
    <property type="match status" value="1"/>
</dbReference>
<evidence type="ECO:0000256" key="1">
    <source>
        <dbReference type="ARBA" id="ARBA00000135"/>
    </source>
</evidence>
<proteinExistence type="inferred from homology"/>
<dbReference type="HAMAP" id="MF_00181">
    <property type="entry name" value="Cytosol_peptidase_M17"/>
    <property type="match status" value="1"/>
</dbReference>
<dbReference type="GO" id="GO:0005737">
    <property type="term" value="C:cytoplasm"/>
    <property type="evidence" value="ECO:0007669"/>
    <property type="project" value="UniProtKB-SubCell"/>
</dbReference>
<dbReference type="EC" id="3.4.11.1" evidence="7"/>
<feature type="domain" description="Cytosol aminopeptidase" evidence="8">
    <location>
        <begin position="352"/>
        <end position="359"/>
    </location>
</feature>
<feature type="binding site" evidence="7">
    <location>
        <position position="295"/>
    </location>
    <ligand>
        <name>Mn(2+)</name>
        <dbReference type="ChEBI" id="CHEBI:29035"/>
        <label>2</label>
    </ligand>
</feature>
<reference evidence="10" key="1">
    <citation type="submission" date="2017-09" db="EMBL/GenBank/DDBJ databases">
        <title>Depth-based differentiation of microbial function through sediment-hosted aquifers and enrichment of novel symbionts in the deep terrestrial subsurface.</title>
        <authorList>
            <person name="Probst A.J."/>
            <person name="Ladd B."/>
            <person name="Jarett J.K."/>
            <person name="Geller-Mcgrath D.E."/>
            <person name="Sieber C.M.K."/>
            <person name="Emerson J.B."/>
            <person name="Anantharaman K."/>
            <person name="Thomas B.C."/>
            <person name="Malmstrom R."/>
            <person name="Stieglmeier M."/>
            <person name="Klingl A."/>
            <person name="Woyke T."/>
            <person name="Ryan C.M."/>
            <person name="Banfield J.F."/>
        </authorList>
    </citation>
    <scope>NUCLEOTIDE SEQUENCE [LARGE SCALE GENOMIC DNA]</scope>
</reference>
<dbReference type="PANTHER" id="PTHR11963">
    <property type="entry name" value="LEUCINE AMINOPEPTIDASE-RELATED"/>
    <property type="match status" value="1"/>
</dbReference>
<feature type="active site" evidence="7">
    <location>
        <position position="358"/>
    </location>
</feature>
<feature type="binding site" evidence="7">
    <location>
        <position position="354"/>
    </location>
    <ligand>
        <name>Mn(2+)</name>
        <dbReference type="ChEBI" id="CHEBI:29035"/>
        <label>1</label>
    </ligand>
</feature>
<accession>A0A2M6W274</accession>
<keyword evidence="5 7" id="KW-0645">Protease</keyword>
<sequence length="513" mass="54825">MIRFSISDVVGKSDCLIVPFFEGKTLEKQVKDLDTQMGGYIAAILEKKDFEGKKGQISLLYPQHTLFGRMLLVGLGKEKQLNTRGLKHAIGSSVIAAQGKKAATLQIYVSPKIGKRLGYEQAAQALVVATEVAAYAFDEHKEEKTRVTPVVSVSLFIPDMLQKKQVQNGIKEGQVVAGAVNMARHLGNINPSIMTPTLLAKEASALGNGKSGIVVHVLGKSDIKKLGMGCLLGVASGSLEEPKFIILEYNGIPRHARDKQKKSEKPTVLVGKGITFDSGGLSLKPGNYMNDMKFDMLGAATVLGTIQAAAGLQLKKHIVGLIPTCENMPSGSSYRPDDILVAMNGKSVLVENTDAEGRLILADALSYATMKYTPKEVIDFATLTGACLVAIGNERSGLFGTSDTLIKKLIASAETVGEQLWYLPIGEEFTEAMMCEVADIKNIGGVGNPRNGGASTAAAFLQFFTQNETGETPYPWAHIDLSCSYYGGTGKAYIRGGANGFGVETMVAYLQSS</sequence>
<evidence type="ECO:0000256" key="5">
    <source>
        <dbReference type="ARBA" id="ARBA00022670"/>
    </source>
</evidence>
<dbReference type="Pfam" id="PF02789">
    <property type="entry name" value="Peptidase_M17_N"/>
    <property type="match status" value="1"/>
</dbReference>
<evidence type="ECO:0000313" key="9">
    <source>
        <dbReference type="EMBL" id="PIT86893.1"/>
    </source>
</evidence>
<dbReference type="PRINTS" id="PR00481">
    <property type="entry name" value="LAMNOPPTDASE"/>
</dbReference>
<dbReference type="PANTHER" id="PTHR11963:SF23">
    <property type="entry name" value="CYTOSOL AMINOPEPTIDASE"/>
    <property type="match status" value="1"/>
</dbReference>
<dbReference type="InterPro" id="IPR023042">
    <property type="entry name" value="Peptidase_M17_leu_NH2_pept"/>
</dbReference>
<dbReference type="GO" id="GO:0030145">
    <property type="term" value="F:manganese ion binding"/>
    <property type="evidence" value="ECO:0007669"/>
    <property type="project" value="UniProtKB-UniRule"/>
</dbReference>
<dbReference type="Proteomes" id="UP000229362">
    <property type="component" value="Unassembled WGS sequence"/>
</dbReference>
<evidence type="ECO:0000256" key="2">
    <source>
        <dbReference type="ARBA" id="ARBA00000967"/>
    </source>
</evidence>
<organism evidence="9 10">
    <name type="scientific">Candidatus Magasanikbacteria bacterium CG10_big_fil_rev_8_21_14_0_10_43_6</name>
    <dbReference type="NCBI Taxonomy" id="1974650"/>
    <lineage>
        <taxon>Bacteria</taxon>
        <taxon>Candidatus Magasanikiibacteriota</taxon>
    </lineage>
</organism>
<dbReference type="Gene3D" id="3.40.220.10">
    <property type="entry name" value="Leucine Aminopeptidase, subunit E, domain 1"/>
    <property type="match status" value="1"/>
</dbReference>
<dbReference type="AlphaFoldDB" id="A0A2M6W274"/>